<evidence type="ECO:0000313" key="2">
    <source>
        <dbReference type="EMBL" id="EFX77922.1"/>
    </source>
</evidence>
<accession>E9GRG0</accession>
<dbReference type="AlphaFoldDB" id="E9GRG0"/>
<gene>
    <name evidence="2" type="ORF">DAPPUDRAFT_320927</name>
</gene>
<proteinExistence type="predicted"/>
<protein>
    <submittedName>
        <fullName evidence="2">Uncharacterized protein</fullName>
    </submittedName>
</protein>
<dbReference type="KEGG" id="dpx:DAPPUDRAFT_320927"/>
<feature type="region of interest" description="Disordered" evidence="1">
    <location>
        <begin position="1"/>
        <end position="57"/>
    </location>
</feature>
<keyword evidence="3" id="KW-1185">Reference proteome</keyword>
<sequence>MAISRGNVKLSSEEMKNESNQSPRRKHGKNEVRKPCTMNQESVELNFQSDTRVPSTQKISRYKAACQEGLL</sequence>
<dbReference type="HOGENOM" id="CLU_2742610_0_0_1"/>
<evidence type="ECO:0000256" key="1">
    <source>
        <dbReference type="SAM" id="MobiDB-lite"/>
    </source>
</evidence>
<feature type="compositionally biased region" description="Polar residues" evidence="1">
    <location>
        <begin position="37"/>
        <end position="57"/>
    </location>
</feature>
<dbReference type="Proteomes" id="UP000000305">
    <property type="component" value="Unassembled WGS sequence"/>
</dbReference>
<reference evidence="2 3" key="1">
    <citation type="journal article" date="2011" name="Science">
        <title>The ecoresponsive genome of Daphnia pulex.</title>
        <authorList>
            <person name="Colbourne J.K."/>
            <person name="Pfrender M.E."/>
            <person name="Gilbert D."/>
            <person name="Thomas W.K."/>
            <person name="Tucker A."/>
            <person name="Oakley T.H."/>
            <person name="Tokishita S."/>
            <person name="Aerts A."/>
            <person name="Arnold G.J."/>
            <person name="Basu M.K."/>
            <person name="Bauer D.J."/>
            <person name="Caceres C.E."/>
            <person name="Carmel L."/>
            <person name="Casola C."/>
            <person name="Choi J.H."/>
            <person name="Detter J.C."/>
            <person name="Dong Q."/>
            <person name="Dusheyko S."/>
            <person name="Eads B.D."/>
            <person name="Frohlich T."/>
            <person name="Geiler-Samerotte K.A."/>
            <person name="Gerlach D."/>
            <person name="Hatcher P."/>
            <person name="Jogdeo S."/>
            <person name="Krijgsveld J."/>
            <person name="Kriventseva E.V."/>
            <person name="Kultz D."/>
            <person name="Laforsch C."/>
            <person name="Lindquist E."/>
            <person name="Lopez J."/>
            <person name="Manak J.R."/>
            <person name="Muller J."/>
            <person name="Pangilinan J."/>
            <person name="Patwardhan R.P."/>
            <person name="Pitluck S."/>
            <person name="Pritham E.J."/>
            <person name="Rechtsteiner A."/>
            <person name="Rho M."/>
            <person name="Rogozin I.B."/>
            <person name="Sakarya O."/>
            <person name="Salamov A."/>
            <person name="Schaack S."/>
            <person name="Shapiro H."/>
            <person name="Shiga Y."/>
            <person name="Skalitzky C."/>
            <person name="Smith Z."/>
            <person name="Souvorov A."/>
            <person name="Sung W."/>
            <person name="Tang Z."/>
            <person name="Tsuchiya D."/>
            <person name="Tu H."/>
            <person name="Vos H."/>
            <person name="Wang M."/>
            <person name="Wolf Y.I."/>
            <person name="Yamagata H."/>
            <person name="Yamada T."/>
            <person name="Ye Y."/>
            <person name="Shaw J.R."/>
            <person name="Andrews J."/>
            <person name="Crease T.J."/>
            <person name="Tang H."/>
            <person name="Lucas S.M."/>
            <person name="Robertson H.M."/>
            <person name="Bork P."/>
            <person name="Koonin E.V."/>
            <person name="Zdobnov E.M."/>
            <person name="Grigoriev I.V."/>
            <person name="Lynch M."/>
            <person name="Boore J.L."/>
        </authorList>
    </citation>
    <scope>NUCLEOTIDE SEQUENCE [LARGE SCALE GENOMIC DNA]</scope>
</reference>
<dbReference type="InParanoid" id="E9GRG0"/>
<organism evidence="2 3">
    <name type="scientific">Daphnia pulex</name>
    <name type="common">Water flea</name>
    <dbReference type="NCBI Taxonomy" id="6669"/>
    <lineage>
        <taxon>Eukaryota</taxon>
        <taxon>Metazoa</taxon>
        <taxon>Ecdysozoa</taxon>
        <taxon>Arthropoda</taxon>
        <taxon>Crustacea</taxon>
        <taxon>Branchiopoda</taxon>
        <taxon>Diplostraca</taxon>
        <taxon>Cladocera</taxon>
        <taxon>Anomopoda</taxon>
        <taxon>Daphniidae</taxon>
        <taxon>Daphnia</taxon>
    </lineage>
</organism>
<dbReference type="EMBL" id="GL732560">
    <property type="protein sequence ID" value="EFX77922.1"/>
    <property type="molecule type" value="Genomic_DNA"/>
</dbReference>
<evidence type="ECO:0000313" key="3">
    <source>
        <dbReference type="Proteomes" id="UP000000305"/>
    </source>
</evidence>
<name>E9GRG0_DAPPU</name>